<evidence type="ECO:0000313" key="2">
    <source>
        <dbReference type="Proteomes" id="UP000826195"/>
    </source>
</evidence>
<accession>A0AAV7IPH3</accession>
<feature type="non-terminal residue" evidence="1">
    <location>
        <position position="168"/>
    </location>
</feature>
<reference evidence="1 2" key="1">
    <citation type="journal article" date="2021" name="J. Hered.">
        <title>A chromosome-level genome assembly of the parasitoid wasp, Cotesia glomerata (Hymenoptera: Braconidae).</title>
        <authorList>
            <person name="Pinto B.J."/>
            <person name="Weis J.J."/>
            <person name="Gamble T."/>
            <person name="Ode P.J."/>
            <person name="Paul R."/>
            <person name="Zaspel J.M."/>
        </authorList>
    </citation>
    <scope>NUCLEOTIDE SEQUENCE [LARGE SCALE GENOMIC DNA]</scope>
    <source>
        <strain evidence="1">CgM1</strain>
    </source>
</reference>
<dbReference type="Proteomes" id="UP000826195">
    <property type="component" value="Unassembled WGS sequence"/>
</dbReference>
<dbReference type="AlphaFoldDB" id="A0AAV7IPH3"/>
<sequence length="168" mass="18909">MSESDEIINKPEESETTEYINILELEDEYILDEQVDNINQNEPQELSGIESSDNTKIETTADVHASNSGILISSTPNIKKDSEQSKEDKPVKVVNNEKMVVMDLKQIKENKKLIDRATSSIIQAGIIMDKTANNLDNVSKKLNEMIGLITESRSKELESAKVKLRMLE</sequence>
<dbReference type="EMBL" id="JAHXZJ010001119">
    <property type="protein sequence ID" value="KAH0555548.1"/>
    <property type="molecule type" value="Genomic_DNA"/>
</dbReference>
<protein>
    <submittedName>
        <fullName evidence="1">Uncharacterized protein</fullName>
    </submittedName>
</protein>
<organism evidence="1 2">
    <name type="scientific">Cotesia glomerata</name>
    <name type="common">Lepidopteran parasitic wasp</name>
    <name type="synonym">Apanteles glomeratus</name>
    <dbReference type="NCBI Taxonomy" id="32391"/>
    <lineage>
        <taxon>Eukaryota</taxon>
        <taxon>Metazoa</taxon>
        <taxon>Ecdysozoa</taxon>
        <taxon>Arthropoda</taxon>
        <taxon>Hexapoda</taxon>
        <taxon>Insecta</taxon>
        <taxon>Pterygota</taxon>
        <taxon>Neoptera</taxon>
        <taxon>Endopterygota</taxon>
        <taxon>Hymenoptera</taxon>
        <taxon>Apocrita</taxon>
        <taxon>Ichneumonoidea</taxon>
        <taxon>Braconidae</taxon>
        <taxon>Microgastrinae</taxon>
        <taxon>Cotesia</taxon>
    </lineage>
</organism>
<gene>
    <name evidence="1" type="ORF">KQX54_020078</name>
</gene>
<name>A0AAV7IPH3_COTGL</name>
<keyword evidence="2" id="KW-1185">Reference proteome</keyword>
<evidence type="ECO:0000313" key="1">
    <source>
        <dbReference type="EMBL" id="KAH0555548.1"/>
    </source>
</evidence>
<proteinExistence type="predicted"/>
<comment type="caution">
    <text evidence="1">The sequence shown here is derived from an EMBL/GenBank/DDBJ whole genome shotgun (WGS) entry which is preliminary data.</text>
</comment>